<feature type="region of interest" description="Disordered" evidence="1">
    <location>
        <begin position="247"/>
        <end position="266"/>
    </location>
</feature>
<accession>A0ABR3FH21</accession>
<dbReference type="EMBL" id="JBAHYK010000378">
    <property type="protein sequence ID" value="KAL0574660.1"/>
    <property type="molecule type" value="Genomic_DNA"/>
</dbReference>
<name>A0ABR3FH21_9AGAR</name>
<protein>
    <recommendedName>
        <fullName evidence="5">MARVEL domain-containing protein</fullName>
    </recommendedName>
</protein>
<comment type="caution">
    <text evidence="3">The sequence shown here is derived from an EMBL/GenBank/DDBJ whole genome shotgun (WGS) entry which is preliminary data.</text>
</comment>
<feature type="transmembrane region" description="Helical" evidence="2">
    <location>
        <begin position="50"/>
        <end position="75"/>
    </location>
</feature>
<keyword evidence="4" id="KW-1185">Reference proteome</keyword>
<feature type="transmembrane region" description="Helical" evidence="2">
    <location>
        <begin position="12"/>
        <end position="38"/>
    </location>
</feature>
<keyword evidence="2" id="KW-0812">Transmembrane</keyword>
<dbReference type="Proteomes" id="UP001465976">
    <property type="component" value="Unassembled WGS sequence"/>
</dbReference>
<keyword evidence="2" id="KW-0472">Membrane</keyword>
<proteinExistence type="predicted"/>
<gene>
    <name evidence="3" type="ORF">V5O48_007307</name>
</gene>
<evidence type="ECO:0000256" key="1">
    <source>
        <dbReference type="SAM" id="MobiDB-lite"/>
    </source>
</evidence>
<feature type="transmembrane region" description="Helical" evidence="2">
    <location>
        <begin position="145"/>
        <end position="165"/>
    </location>
</feature>
<keyword evidence="2" id="KW-1133">Transmembrane helix</keyword>
<organism evidence="3 4">
    <name type="scientific">Marasmius crinis-equi</name>
    <dbReference type="NCBI Taxonomy" id="585013"/>
    <lineage>
        <taxon>Eukaryota</taxon>
        <taxon>Fungi</taxon>
        <taxon>Dikarya</taxon>
        <taxon>Basidiomycota</taxon>
        <taxon>Agaricomycotina</taxon>
        <taxon>Agaricomycetes</taxon>
        <taxon>Agaricomycetidae</taxon>
        <taxon>Agaricales</taxon>
        <taxon>Marasmiineae</taxon>
        <taxon>Marasmiaceae</taxon>
        <taxon>Marasmius</taxon>
    </lineage>
</organism>
<feature type="transmembrane region" description="Helical" evidence="2">
    <location>
        <begin position="87"/>
        <end position="104"/>
    </location>
</feature>
<evidence type="ECO:0008006" key="5">
    <source>
        <dbReference type="Google" id="ProtNLM"/>
    </source>
</evidence>
<evidence type="ECO:0000256" key="2">
    <source>
        <dbReference type="SAM" id="Phobius"/>
    </source>
</evidence>
<evidence type="ECO:0000313" key="4">
    <source>
        <dbReference type="Proteomes" id="UP001465976"/>
    </source>
</evidence>
<evidence type="ECO:0000313" key="3">
    <source>
        <dbReference type="EMBL" id="KAL0574660.1"/>
    </source>
</evidence>
<sequence>MPNTLVSVIRCCILILATLLSLAIIAIGIHDAVVLIPIGDFPSWVKVFDFLFVGWIAGALTVILCPILLIMGLAWRNGPLTKNVVELPIFGVLLILWLVVGARSNRFIERFNDRLCELNRISFDGDDPVLKIYCNEFPAVRGLSFTNFTILLVYCLLTIALCIVAKARNSNRKVWLISASQAHYFGTPEPKPQPPMNNVVYAQYSGPYPYPPQGAVPPMMMMNGSVPGQNQMPYVVYVPQPMPMVAQPTAESAPRGSEPSKEVEKN</sequence>
<reference evidence="3 4" key="1">
    <citation type="submission" date="2024-02" db="EMBL/GenBank/DDBJ databases">
        <title>A draft genome for the cacao thread blight pathogen Marasmius crinis-equi.</title>
        <authorList>
            <person name="Cohen S.P."/>
            <person name="Baruah I.K."/>
            <person name="Amoako-Attah I."/>
            <person name="Bukari Y."/>
            <person name="Meinhardt L.W."/>
            <person name="Bailey B.A."/>
        </authorList>
    </citation>
    <scope>NUCLEOTIDE SEQUENCE [LARGE SCALE GENOMIC DNA]</scope>
    <source>
        <strain evidence="3 4">GH-76</strain>
    </source>
</reference>